<dbReference type="EMBL" id="CP008746">
    <property type="protein sequence ID" value="AKJ38911.1"/>
    <property type="molecule type" value="Genomic_DNA"/>
</dbReference>
<organism evidence="3 4">
    <name type="scientific">Methanosarcina barkeri CM1</name>
    <dbReference type="NCBI Taxonomy" id="796385"/>
    <lineage>
        <taxon>Archaea</taxon>
        <taxon>Methanobacteriati</taxon>
        <taxon>Methanobacteriota</taxon>
        <taxon>Stenosarchaea group</taxon>
        <taxon>Methanomicrobia</taxon>
        <taxon>Methanosarcinales</taxon>
        <taxon>Methanosarcinaceae</taxon>
        <taxon>Methanosarcina</taxon>
    </lineage>
</organism>
<reference evidence="3 4" key="2">
    <citation type="journal article" date="2015" name="Stand. Genomic Sci.">
        <title>The complete genome sequence of the rumen methanogen Methanosarcina barkeri CM1.</title>
        <authorList>
            <person name="Lambie S.C."/>
            <person name="Kelly W.J."/>
            <person name="Leahy S.C."/>
            <person name="Li D."/>
            <person name="Reilly K."/>
            <person name="McAllister T.A."/>
            <person name="Valle E.R."/>
            <person name="Attwood G.T."/>
            <person name="Altermann E."/>
        </authorList>
    </citation>
    <scope>NUCLEOTIDE SEQUENCE [LARGE SCALE GENOMIC DNA]</scope>
    <source>
        <strain evidence="3 4">CM1</strain>
    </source>
</reference>
<sequence length="353" mass="38740">MILFNLFIVRSKLIFKPANFKVVSRLIACKKNGTINKSRMDENMKMTKSLKSISRFATVLMVLCILPSGAYAAENSQKFVPAQNITEENFTDVQADILDSTSEQIANLQSFYTNVSETSNASELQKVLLNQAQANGCGPDGKHRGPEGMNQGPCGMPGLFNLDQVANVTDDNYTDVQTDIVSSIGNMTEMLNKQLENNTDENRTEMINEQITELEDLSTNVSAASSATELQEVVLTHMKTQAVDSIEKEIEHIQAKVSESENITDDSGENVTELNDKITELTTLMDNINATESLEDLKEIMSSSQGMPGMGHGMDHGMDHGMCPDQNPMQRGGNFSMCPGRITENSTDNSTEA</sequence>
<keyword evidence="1" id="KW-0175">Coiled coil</keyword>
<feature type="region of interest" description="Disordered" evidence="2">
    <location>
        <begin position="331"/>
        <end position="353"/>
    </location>
</feature>
<protein>
    <submittedName>
        <fullName evidence="3">Uncharacterized protein</fullName>
    </submittedName>
</protein>
<dbReference type="Proteomes" id="UP000035331">
    <property type="component" value="Chromosome"/>
</dbReference>
<evidence type="ECO:0000256" key="2">
    <source>
        <dbReference type="SAM" id="MobiDB-lite"/>
    </source>
</evidence>
<proteinExistence type="predicted"/>
<evidence type="ECO:0000256" key="1">
    <source>
        <dbReference type="SAM" id="Coils"/>
    </source>
</evidence>
<evidence type="ECO:0000313" key="4">
    <source>
        <dbReference type="Proteomes" id="UP000035331"/>
    </source>
</evidence>
<reference evidence="4" key="1">
    <citation type="submission" date="2014-06" db="EMBL/GenBank/DDBJ databases">
        <title>The complete genome sequence of Methanosarcina barkeri CM1.</title>
        <authorList>
            <consortium name="Pastoral Greenhouse Gas Research Consortium"/>
            <person name="Lambie S.C."/>
            <person name="Leahy S.C."/>
            <person name="Kelly W.J."/>
            <person name="Li D."/>
            <person name="Reilly K."/>
            <person name="Attwood G.T."/>
            <person name="Altermann E."/>
        </authorList>
    </citation>
    <scope>NUCLEOTIDE SEQUENCE [LARGE SCALE GENOMIC DNA]</scope>
    <source>
        <strain evidence="4">CM1</strain>
    </source>
</reference>
<feature type="compositionally biased region" description="Polar residues" evidence="2">
    <location>
        <begin position="343"/>
        <end position="353"/>
    </location>
</feature>
<feature type="coiled-coil region" evidence="1">
    <location>
        <begin position="243"/>
        <end position="291"/>
    </location>
</feature>
<evidence type="ECO:0000313" key="3">
    <source>
        <dbReference type="EMBL" id="AKJ38911.1"/>
    </source>
</evidence>
<dbReference type="AlphaFoldDB" id="A0A0G3CA88"/>
<gene>
    <name evidence="3" type="ORF">MCM1_1887</name>
</gene>
<accession>A0A0G3CA88</accession>
<dbReference type="PATRIC" id="fig|796385.3.peg.2344"/>
<name>A0A0G3CA88_METBA</name>